<comment type="caution">
    <text evidence="7">The sequence shown here is derived from an EMBL/GenBank/DDBJ whole genome shotgun (WGS) entry which is preliminary data.</text>
</comment>
<dbReference type="InterPro" id="IPR000620">
    <property type="entry name" value="EamA_dom"/>
</dbReference>
<dbReference type="InterPro" id="IPR050638">
    <property type="entry name" value="AA-Vitamin_Transporters"/>
</dbReference>
<keyword evidence="3 5" id="KW-1133">Transmembrane helix</keyword>
<protein>
    <submittedName>
        <fullName evidence="7">DMT family transporter</fullName>
    </submittedName>
</protein>
<dbReference type="Proteomes" id="UP000663814">
    <property type="component" value="Unassembled WGS sequence"/>
</dbReference>
<feature type="domain" description="EamA" evidence="6">
    <location>
        <begin position="6"/>
        <end position="140"/>
    </location>
</feature>
<dbReference type="PANTHER" id="PTHR32322:SF9">
    <property type="entry name" value="AMINO-ACID METABOLITE EFFLUX PUMP-RELATED"/>
    <property type="match status" value="1"/>
</dbReference>
<feature type="transmembrane region" description="Helical" evidence="5">
    <location>
        <begin position="70"/>
        <end position="91"/>
    </location>
</feature>
<comment type="subcellular location">
    <subcellularLocation>
        <location evidence="1">Membrane</location>
        <topology evidence="1">Multi-pass membrane protein</topology>
    </subcellularLocation>
</comment>
<reference evidence="7 8" key="1">
    <citation type="submission" date="2020-12" db="EMBL/GenBank/DDBJ databases">
        <authorList>
            <person name="Ruan W."/>
            <person name="Khan S.A."/>
            <person name="Jeon C.O."/>
        </authorList>
    </citation>
    <scope>NUCLEOTIDE SEQUENCE [LARGE SCALE GENOMIC DNA]</scope>
    <source>
        <strain evidence="7 8">MA-13</strain>
    </source>
</reference>
<feature type="transmembrane region" description="Helical" evidence="5">
    <location>
        <begin position="263"/>
        <end position="281"/>
    </location>
</feature>
<evidence type="ECO:0000256" key="5">
    <source>
        <dbReference type="SAM" id="Phobius"/>
    </source>
</evidence>
<evidence type="ECO:0000256" key="1">
    <source>
        <dbReference type="ARBA" id="ARBA00004141"/>
    </source>
</evidence>
<keyword evidence="8" id="KW-1185">Reference proteome</keyword>
<dbReference type="InterPro" id="IPR037185">
    <property type="entry name" value="EmrE-like"/>
</dbReference>
<feature type="transmembrane region" description="Helical" evidence="5">
    <location>
        <begin position="127"/>
        <end position="144"/>
    </location>
</feature>
<feature type="domain" description="EamA" evidence="6">
    <location>
        <begin position="150"/>
        <end position="280"/>
    </location>
</feature>
<evidence type="ECO:0000313" key="7">
    <source>
        <dbReference type="EMBL" id="MBZ9611512.1"/>
    </source>
</evidence>
<keyword evidence="4 5" id="KW-0472">Membrane</keyword>
<gene>
    <name evidence="7" type="ORF">I4W93_007870</name>
</gene>
<keyword evidence="2 5" id="KW-0812">Transmembrane</keyword>
<accession>A0ABS7X7K1</accession>
<organism evidence="7 8">
    <name type="scientific">Rheinheimera maricola</name>
    <dbReference type="NCBI Taxonomy" id="2793282"/>
    <lineage>
        <taxon>Bacteria</taxon>
        <taxon>Pseudomonadati</taxon>
        <taxon>Pseudomonadota</taxon>
        <taxon>Gammaproteobacteria</taxon>
        <taxon>Chromatiales</taxon>
        <taxon>Chromatiaceae</taxon>
        <taxon>Rheinheimera</taxon>
    </lineage>
</organism>
<evidence type="ECO:0000259" key="6">
    <source>
        <dbReference type="Pfam" id="PF00892"/>
    </source>
</evidence>
<feature type="transmembrane region" description="Helical" evidence="5">
    <location>
        <begin position="207"/>
        <end position="226"/>
    </location>
</feature>
<dbReference type="EMBL" id="JAERPS020000002">
    <property type="protein sequence ID" value="MBZ9611512.1"/>
    <property type="molecule type" value="Genomic_DNA"/>
</dbReference>
<reference evidence="7 8" key="2">
    <citation type="submission" date="2021-08" db="EMBL/GenBank/DDBJ databases">
        <title>Rheinheimera aquimaris sp. nov., isolated from seawater of the East Sea in Korea.</title>
        <authorList>
            <person name="Kim K.H."/>
            <person name="Wenting R."/>
            <person name="Kim K.R."/>
            <person name="Jeon C.O."/>
        </authorList>
    </citation>
    <scope>NUCLEOTIDE SEQUENCE [LARGE SCALE GENOMIC DNA]</scope>
    <source>
        <strain evidence="7 8">MA-13</strain>
    </source>
</reference>
<dbReference type="PANTHER" id="PTHR32322">
    <property type="entry name" value="INNER MEMBRANE TRANSPORTER"/>
    <property type="match status" value="1"/>
</dbReference>
<proteinExistence type="predicted"/>
<feature type="transmembrane region" description="Helical" evidence="5">
    <location>
        <begin position="238"/>
        <end position="257"/>
    </location>
</feature>
<name>A0ABS7X7K1_9GAMM</name>
<evidence type="ECO:0000256" key="3">
    <source>
        <dbReference type="ARBA" id="ARBA00022989"/>
    </source>
</evidence>
<feature type="transmembrane region" description="Helical" evidence="5">
    <location>
        <begin position="97"/>
        <end position="115"/>
    </location>
</feature>
<dbReference type="RefSeq" id="WP_205309682.1">
    <property type="nucleotide sequence ID" value="NZ_JAERPS020000002.1"/>
</dbReference>
<dbReference type="Pfam" id="PF00892">
    <property type="entry name" value="EamA"/>
    <property type="match status" value="2"/>
</dbReference>
<feature type="transmembrane region" description="Helical" evidence="5">
    <location>
        <begin position="179"/>
        <end position="201"/>
    </location>
</feature>
<evidence type="ECO:0000256" key="4">
    <source>
        <dbReference type="ARBA" id="ARBA00023136"/>
    </source>
</evidence>
<dbReference type="SUPFAM" id="SSF103481">
    <property type="entry name" value="Multidrug resistance efflux transporter EmrE"/>
    <property type="match status" value="1"/>
</dbReference>
<evidence type="ECO:0000313" key="8">
    <source>
        <dbReference type="Proteomes" id="UP000663814"/>
    </source>
</evidence>
<feature type="transmembrane region" description="Helical" evidence="5">
    <location>
        <begin position="39"/>
        <end position="58"/>
    </location>
</feature>
<sequence length="289" mass="30085">MSDSRVVLLTLLALLAFAGNSLLCRIALAHTNIDAASFTAIRLVSGAVVLWALVMLRNRNRRDGAKAKEHGNWLSALALFVYAAGFSFAYIQLNTGIGALILFGAVQTSMIAFGLWRGERFTPAQSLGLLLACSGLIGLLLPGLSAPPLTGTLIMLAAGVAWGVYSLRGKGAGDPLQVTAGNFGRTVPMALLLSVLLLNQVSLDSAGMFYALLSGAVTSGMGYAIWYSALPLLKATTAATVQLSVPLLAALAGVLLLQEPLTLRLVLASLAILGGIALVLLQPKSSDFH</sequence>
<evidence type="ECO:0000256" key="2">
    <source>
        <dbReference type="ARBA" id="ARBA00022692"/>
    </source>
</evidence>